<organism evidence="1 2">
    <name type="scientific">Armadillidium nasatum</name>
    <dbReference type="NCBI Taxonomy" id="96803"/>
    <lineage>
        <taxon>Eukaryota</taxon>
        <taxon>Metazoa</taxon>
        <taxon>Ecdysozoa</taxon>
        <taxon>Arthropoda</taxon>
        <taxon>Crustacea</taxon>
        <taxon>Multicrustacea</taxon>
        <taxon>Malacostraca</taxon>
        <taxon>Eumalacostraca</taxon>
        <taxon>Peracarida</taxon>
        <taxon>Isopoda</taxon>
        <taxon>Oniscidea</taxon>
        <taxon>Crinocheta</taxon>
        <taxon>Armadillidiidae</taxon>
        <taxon>Armadillidium</taxon>
    </lineage>
</organism>
<dbReference type="AlphaFoldDB" id="A0A5N5TF00"/>
<proteinExistence type="predicted"/>
<comment type="caution">
    <text evidence="1">The sequence shown here is derived from an EMBL/GenBank/DDBJ whole genome shotgun (WGS) entry which is preliminary data.</text>
</comment>
<evidence type="ECO:0000313" key="2">
    <source>
        <dbReference type="Proteomes" id="UP000326759"/>
    </source>
</evidence>
<gene>
    <name evidence="1" type="ORF">Anas_10841</name>
</gene>
<accession>A0A5N5TF00</accession>
<protein>
    <submittedName>
        <fullName evidence="1">Uncharacterized protein</fullName>
    </submittedName>
</protein>
<reference evidence="1 2" key="1">
    <citation type="journal article" date="2019" name="PLoS Biol.">
        <title>Sex chromosomes control vertical transmission of feminizing Wolbachia symbionts in an isopod.</title>
        <authorList>
            <person name="Becking T."/>
            <person name="Chebbi M.A."/>
            <person name="Giraud I."/>
            <person name="Moumen B."/>
            <person name="Laverre T."/>
            <person name="Caubet Y."/>
            <person name="Peccoud J."/>
            <person name="Gilbert C."/>
            <person name="Cordaux R."/>
        </authorList>
    </citation>
    <scope>NUCLEOTIDE SEQUENCE [LARGE SCALE GENOMIC DNA]</scope>
    <source>
        <strain evidence="1">ANa2</strain>
        <tissue evidence="1">Whole body excluding digestive tract and cuticle</tissue>
    </source>
</reference>
<dbReference type="EMBL" id="SEYY01002462">
    <property type="protein sequence ID" value="KAB7504759.1"/>
    <property type="molecule type" value="Genomic_DNA"/>
</dbReference>
<sequence length="132" mass="15206">MKLKLNLSKIVWGGGETKKPSGISVPRDLKHNSSLKSIYTIDEYSLMGMKMFSMTSKFIHITLNLYSYMNFYNLNCLNCHFHVRFHLSKKVLTVEESPFLYSESLDGNEEGYCNDTDETICYKTYSNSSISI</sequence>
<name>A0A5N5TF00_9CRUS</name>
<keyword evidence="2" id="KW-1185">Reference proteome</keyword>
<evidence type="ECO:0000313" key="1">
    <source>
        <dbReference type="EMBL" id="KAB7504759.1"/>
    </source>
</evidence>
<dbReference type="Proteomes" id="UP000326759">
    <property type="component" value="Unassembled WGS sequence"/>
</dbReference>